<feature type="compositionally biased region" description="Low complexity" evidence="1">
    <location>
        <begin position="71"/>
        <end position="91"/>
    </location>
</feature>
<evidence type="ECO:0000313" key="2">
    <source>
        <dbReference type="EMBL" id="VDM33834.1"/>
    </source>
</evidence>
<proteinExistence type="predicted"/>
<reference evidence="2 3" key="2">
    <citation type="submission" date="2018-11" db="EMBL/GenBank/DDBJ databases">
        <authorList>
            <consortium name="Pathogen Informatics"/>
        </authorList>
    </citation>
    <scope>NUCLEOTIDE SEQUENCE [LARGE SCALE GENOMIC DNA]</scope>
</reference>
<reference evidence="4" key="1">
    <citation type="submission" date="2017-02" db="UniProtKB">
        <authorList>
            <consortium name="WormBaseParasite"/>
        </authorList>
    </citation>
    <scope>IDENTIFICATION</scope>
</reference>
<feature type="region of interest" description="Disordered" evidence="1">
    <location>
        <begin position="55"/>
        <end position="92"/>
    </location>
</feature>
<feature type="compositionally biased region" description="Polar residues" evidence="1">
    <location>
        <begin position="8"/>
        <end position="18"/>
    </location>
</feature>
<evidence type="ECO:0000313" key="4">
    <source>
        <dbReference type="WBParaSite" id="TTAC_0000912701-mRNA-1"/>
    </source>
</evidence>
<dbReference type="AlphaFoldDB" id="A0A0R3X6J1"/>
<protein>
    <submittedName>
        <fullName evidence="4">SHSP domain-containing protein</fullName>
    </submittedName>
</protein>
<dbReference type="EMBL" id="UYWX01020683">
    <property type="protein sequence ID" value="VDM33834.1"/>
    <property type="molecule type" value="Genomic_DNA"/>
</dbReference>
<evidence type="ECO:0000256" key="1">
    <source>
        <dbReference type="SAM" id="MobiDB-lite"/>
    </source>
</evidence>
<evidence type="ECO:0000313" key="3">
    <source>
        <dbReference type="Proteomes" id="UP000274429"/>
    </source>
</evidence>
<name>A0A0R3X6J1_HYDTA</name>
<gene>
    <name evidence="2" type="ORF">TTAC_LOCUS9112</name>
</gene>
<dbReference type="SUPFAM" id="SSF54791">
    <property type="entry name" value="Eukaryotic type KH-domain (KH-domain type I)"/>
    <property type="match status" value="1"/>
</dbReference>
<dbReference type="WBParaSite" id="TTAC_0000912701-mRNA-1">
    <property type="protein sequence ID" value="TTAC_0000912701-mRNA-1"/>
    <property type="gene ID" value="TTAC_0000912701"/>
</dbReference>
<dbReference type="Proteomes" id="UP000274429">
    <property type="component" value="Unassembled WGS sequence"/>
</dbReference>
<dbReference type="GO" id="GO:0003723">
    <property type="term" value="F:RNA binding"/>
    <property type="evidence" value="ECO:0007669"/>
    <property type="project" value="InterPro"/>
</dbReference>
<accession>A0A0R3X6J1</accession>
<dbReference type="InterPro" id="IPR036612">
    <property type="entry name" value="KH_dom_type_1_sf"/>
</dbReference>
<keyword evidence="3" id="KW-1185">Reference proteome</keyword>
<dbReference type="OrthoDB" id="6258370at2759"/>
<organism evidence="4">
    <name type="scientific">Hydatigena taeniaeformis</name>
    <name type="common">Feline tapeworm</name>
    <name type="synonym">Taenia taeniaeformis</name>
    <dbReference type="NCBI Taxonomy" id="6205"/>
    <lineage>
        <taxon>Eukaryota</taxon>
        <taxon>Metazoa</taxon>
        <taxon>Spiralia</taxon>
        <taxon>Lophotrochozoa</taxon>
        <taxon>Platyhelminthes</taxon>
        <taxon>Cestoda</taxon>
        <taxon>Eucestoda</taxon>
        <taxon>Cyclophyllidea</taxon>
        <taxon>Taeniidae</taxon>
        <taxon>Hydatigera</taxon>
    </lineage>
</organism>
<sequence>MGLKISKLPSNQHGWNLQRQKRKDLNSRNKGLGVTYQSSPMGDIEKMKTITTAPLQTPEMKISPTSICSKTSSVELSFPSSSTPSTIPTLHSETDFNNAESIVDSDLVVDSRSHKNRRPQKTSTPSSEKKSSNGAKKPHRMVLTTAPLSSNGLGIEETKRGRFECHFWVPETALSVVTDKNDRRLRSIARSSGCSIELTDDTRLDPFGIPKRKVLIRSVTTYGMVKCRNLIEARFPSFTVHKTPVTKVATPH</sequence>
<feature type="region of interest" description="Disordered" evidence="1">
    <location>
        <begin position="1"/>
        <end position="40"/>
    </location>
</feature>
<feature type="region of interest" description="Disordered" evidence="1">
    <location>
        <begin position="106"/>
        <end position="141"/>
    </location>
</feature>